<evidence type="ECO:0000313" key="1">
    <source>
        <dbReference type="EMBL" id="OGG35634.1"/>
    </source>
</evidence>
<dbReference type="EMBL" id="MFKE01000011">
    <property type="protein sequence ID" value="OGG35634.1"/>
    <property type="molecule type" value="Genomic_DNA"/>
</dbReference>
<organism evidence="1 2">
    <name type="scientific">Candidatus Gottesmanbacteria bacterium RIFOXYB1_FULL_47_11</name>
    <dbReference type="NCBI Taxonomy" id="1798401"/>
    <lineage>
        <taxon>Bacteria</taxon>
        <taxon>Candidatus Gottesmaniibacteriota</taxon>
    </lineage>
</organism>
<gene>
    <name evidence="1" type="ORF">A2363_05180</name>
</gene>
<sequence>MGNTLTILTPKQQQILAYLARDPIVIQHFYLTGGTALSAYYLGNRDSEDLDFFSIREIDTSWLPVLAKSLKKQTGADSYTMEQHFNRNLLFFQYKKTVLKTEFTYFPFTQVCPPTRKRGLAVDSLKDIAVNKLFTIYQKPASRHFIDLYCICKKTGWKPADLTRLARIKFDTNIDPLLLAAQYMTADSMKDLPHMRIPLDKPIWVRWFTAEAQKLKKDIVTGSGKPPAQ</sequence>
<reference evidence="1 2" key="1">
    <citation type="journal article" date="2016" name="Nat. Commun.">
        <title>Thousands of microbial genomes shed light on interconnected biogeochemical processes in an aquifer system.</title>
        <authorList>
            <person name="Anantharaman K."/>
            <person name="Brown C.T."/>
            <person name="Hug L.A."/>
            <person name="Sharon I."/>
            <person name="Castelle C.J."/>
            <person name="Probst A.J."/>
            <person name="Thomas B.C."/>
            <person name="Singh A."/>
            <person name="Wilkins M.J."/>
            <person name="Karaoz U."/>
            <person name="Brodie E.L."/>
            <person name="Williams K.H."/>
            <person name="Hubbard S.S."/>
            <person name="Banfield J.F."/>
        </authorList>
    </citation>
    <scope>NUCLEOTIDE SEQUENCE [LARGE SCALE GENOMIC DNA]</scope>
</reference>
<protein>
    <recommendedName>
        <fullName evidence="3">Nucleotidyl transferase AbiEii/AbiGii toxin family protein</fullName>
    </recommendedName>
</protein>
<dbReference type="InterPro" id="IPR014942">
    <property type="entry name" value="AbiEii"/>
</dbReference>
<evidence type="ECO:0008006" key="3">
    <source>
        <dbReference type="Google" id="ProtNLM"/>
    </source>
</evidence>
<dbReference type="Gene3D" id="3.10.450.620">
    <property type="entry name" value="JHP933, nucleotidyltransferase-like core domain"/>
    <property type="match status" value="1"/>
</dbReference>
<proteinExistence type="predicted"/>
<dbReference type="STRING" id="1798401.A2363_05180"/>
<accession>A0A1F6BFB9</accession>
<name>A0A1F6BFB9_9BACT</name>
<dbReference type="Pfam" id="PF08843">
    <property type="entry name" value="AbiEii"/>
    <property type="match status" value="1"/>
</dbReference>
<dbReference type="Proteomes" id="UP000176186">
    <property type="component" value="Unassembled WGS sequence"/>
</dbReference>
<evidence type="ECO:0000313" key="2">
    <source>
        <dbReference type="Proteomes" id="UP000176186"/>
    </source>
</evidence>
<dbReference type="AlphaFoldDB" id="A0A1F6BFB9"/>
<comment type="caution">
    <text evidence="1">The sequence shown here is derived from an EMBL/GenBank/DDBJ whole genome shotgun (WGS) entry which is preliminary data.</text>
</comment>